<dbReference type="GO" id="GO:0016740">
    <property type="term" value="F:transferase activity"/>
    <property type="evidence" value="ECO:0007669"/>
    <property type="project" value="UniProtKB-KW"/>
</dbReference>
<dbReference type="EMBL" id="FUYH01000007">
    <property type="protein sequence ID" value="SKA86228.1"/>
    <property type="molecule type" value="Genomic_DNA"/>
</dbReference>
<gene>
    <name evidence="2" type="ORF">SAMN05443428_10757</name>
</gene>
<dbReference type="OrthoDB" id="9815923at2"/>
<dbReference type="SUPFAM" id="SSF48452">
    <property type="entry name" value="TPR-like"/>
    <property type="match status" value="1"/>
</dbReference>
<keyword evidence="3" id="KW-1185">Reference proteome</keyword>
<dbReference type="PANTHER" id="PTHR43630:SF2">
    <property type="entry name" value="GLYCOSYLTRANSFERASE"/>
    <property type="match status" value="1"/>
</dbReference>
<feature type="domain" description="Glycosyltransferase 2-like" evidence="1">
    <location>
        <begin position="5"/>
        <end position="92"/>
    </location>
</feature>
<dbReference type="InterPro" id="IPR001173">
    <property type="entry name" value="Glyco_trans_2-like"/>
</dbReference>
<sequence>MPKISICMMVKDEEKNIKRCLDSIKGLLDNDFAELIIVDTGSNDNTINIVNEYTKKIYFHKWEKDFSKMRNITISYASGEWIFIIDADEEVENIYEITSIFNSKKIEKYNTIAVEVKNLSEINSKNIYMVNMSPRFFKNKKGFKYVGAVHNQPVFENPIFYSKIKIFHYGYITQDKALMEKKYKRTTEILFNELKKDPDNIYYRYQLAVSFSMYNNKIRAFEEFRKAYCLLNNKTAEEKKLYMSIYSSYAREAWRNEKYNVVIESCKEGLKINHDFIDLYYLLGIAYIKMGLKEEALAALLKYTELILKIDNLKIVKDMSIPLYHIDKNSQDIVYIEISKLYLEKDYFFEAYKYAQNIDSQKDKIIMTISILLKEKNYNKIKEVYLELSDDIKNTYEAVLENNIKELDDEEIKVIRNEFCNIDNNYGLYNHFIINKNVDAIYSFLKLLNFDEIPLFYMKLFEMLKDNIKEIICLIKKLNTDIQKNIILELTDKYDFSNYFKNYILMLDINKIRDLEEITTLKIICNILLVNLINNILNVTDEYEELFKKYTKIGIEYITKIYQKDKFRLIYKNIENNEDKFIILFYLSDEYLNKSDVKLAIKYLKEAVKSYPKYSKFIQKKLQQIEI</sequence>
<dbReference type="InterPro" id="IPR011990">
    <property type="entry name" value="TPR-like_helical_dom_sf"/>
</dbReference>
<accession>A0A1T4XAU0</accession>
<dbReference type="STRING" id="1147123.SAMN05443428_10757"/>
<dbReference type="Gene3D" id="1.25.40.10">
    <property type="entry name" value="Tetratricopeptide repeat domain"/>
    <property type="match status" value="1"/>
</dbReference>
<dbReference type="AlphaFoldDB" id="A0A1T4XAU0"/>
<reference evidence="3" key="1">
    <citation type="submission" date="2017-02" db="EMBL/GenBank/DDBJ databases">
        <authorList>
            <person name="Varghese N."/>
            <person name="Submissions S."/>
        </authorList>
    </citation>
    <scope>NUCLEOTIDE SEQUENCE [LARGE SCALE GENOMIC DNA]</scope>
    <source>
        <strain evidence="3">USBA 833</strain>
    </source>
</reference>
<evidence type="ECO:0000313" key="2">
    <source>
        <dbReference type="EMBL" id="SKA86228.1"/>
    </source>
</evidence>
<dbReference type="SUPFAM" id="SSF53448">
    <property type="entry name" value="Nucleotide-diphospho-sugar transferases"/>
    <property type="match status" value="1"/>
</dbReference>
<dbReference type="RefSeq" id="WP_078696208.1">
    <property type="nucleotide sequence ID" value="NZ_FUYH01000007.1"/>
</dbReference>
<dbReference type="Pfam" id="PF00535">
    <property type="entry name" value="Glycos_transf_2"/>
    <property type="match status" value="1"/>
</dbReference>
<dbReference type="InterPro" id="IPR029044">
    <property type="entry name" value="Nucleotide-diphossugar_trans"/>
</dbReference>
<protein>
    <submittedName>
        <fullName evidence="2">Glycosyl transferase family 2</fullName>
    </submittedName>
</protein>
<organism evidence="2 3">
    <name type="scientific">Caloramator quimbayensis</name>
    <dbReference type="NCBI Taxonomy" id="1147123"/>
    <lineage>
        <taxon>Bacteria</taxon>
        <taxon>Bacillati</taxon>
        <taxon>Bacillota</taxon>
        <taxon>Clostridia</taxon>
        <taxon>Eubacteriales</taxon>
        <taxon>Clostridiaceae</taxon>
        <taxon>Caloramator</taxon>
    </lineage>
</organism>
<evidence type="ECO:0000313" key="3">
    <source>
        <dbReference type="Proteomes" id="UP000190105"/>
    </source>
</evidence>
<evidence type="ECO:0000259" key="1">
    <source>
        <dbReference type="Pfam" id="PF00535"/>
    </source>
</evidence>
<name>A0A1T4XAU0_9CLOT</name>
<dbReference type="Proteomes" id="UP000190105">
    <property type="component" value="Unassembled WGS sequence"/>
</dbReference>
<dbReference type="CDD" id="cd02511">
    <property type="entry name" value="Beta4Glucosyltransferase"/>
    <property type="match status" value="1"/>
</dbReference>
<dbReference type="Gene3D" id="3.90.550.10">
    <property type="entry name" value="Spore Coat Polysaccharide Biosynthesis Protein SpsA, Chain A"/>
    <property type="match status" value="1"/>
</dbReference>
<dbReference type="PANTHER" id="PTHR43630">
    <property type="entry name" value="POLY-BETA-1,6-N-ACETYL-D-GLUCOSAMINE SYNTHASE"/>
    <property type="match status" value="1"/>
</dbReference>
<keyword evidence="2" id="KW-0808">Transferase</keyword>
<proteinExistence type="predicted"/>